<keyword evidence="1" id="KW-0614">Plasmid</keyword>
<name>A0A6G9QQZ4_9GAMM</name>
<dbReference type="EMBL" id="CP050315">
    <property type="protein sequence ID" value="QIR16523.1"/>
    <property type="molecule type" value="Genomic_DNA"/>
</dbReference>
<keyword evidence="2" id="KW-1185">Reference proteome</keyword>
<proteinExistence type="predicted"/>
<organism evidence="1 2">
    <name type="scientific">Shewanella aestuarii</name>
    <dbReference type="NCBI Taxonomy" id="1028752"/>
    <lineage>
        <taxon>Bacteria</taxon>
        <taxon>Pseudomonadati</taxon>
        <taxon>Pseudomonadota</taxon>
        <taxon>Gammaproteobacteria</taxon>
        <taxon>Alteromonadales</taxon>
        <taxon>Shewanellaceae</taxon>
        <taxon>Shewanella</taxon>
    </lineage>
</organism>
<dbReference type="AlphaFoldDB" id="A0A6G9QQZ4"/>
<evidence type="ECO:0000313" key="1">
    <source>
        <dbReference type="EMBL" id="QIR16523.1"/>
    </source>
</evidence>
<reference evidence="1 2" key="1">
    <citation type="submission" date="2020-03" db="EMBL/GenBank/DDBJ databases">
        <title>Complete genome sequence of Shewanella sp.</title>
        <authorList>
            <person name="Kim Y.-S."/>
            <person name="Kim S.-J."/>
            <person name="Jung H.-K."/>
            <person name="Kim K.-H."/>
        </authorList>
    </citation>
    <scope>NUCLEOTIDE SEQUENCE [LARGE SCALE GENOMIC DNA]</scope>
    <source>
        <strain evidence="1 2">PN3F2</strain>
        <plasmid evidence="1 2">pPN3F2_2</plasmid>
    </source>
</reference>
<dbReference type="RefSeq" id="WP_167680351.1">
    <property type="nucleotide sequence ID" value="NZ_CP050315.1"/>
</dbReference>
<gene>
    <name evidence="1" type="ORF">HBH39_18780</name>
</gene>
<accession>A0A6G9QQZ4</accession>
<protein>
    <submittedName>
        <fullName evidence="1">Uncharacterized protein</fullName>
    </submittedName>
</protein>
<geneLocation type="plasmid" evidence="1 2">
    <name>pPN3F2_2</name>
</geneLocation>
<dbReference type="Proteomes" id="UP000502608">
    <property type="component" value="Plasmid pPN3F2_2"/>
</dbReference>
<sequence>MKLLRSKLSVARNIPLDRGQLLLNPKEVAKAHKRDKGKCLFCGWQERAKGMLRFVSVSGVYDQDVQANKIASACEICFQSSRLGYAAYASAGQVMYCPELQQKDINALARIYFSLPNSEVTSDEYSELMNGFVCLTTYFDSRCHETPIYLNIQGYSLESLANSLCEMDDDLYDKRASYFAKLRYWPNMTYLQRHAGNQWDYIAKINSTQNWPLIKKQIETFANETCTL</sequence>
<dbReference type="KEGG" id="saes:HBH39_18780"/>
<evidence type="ECO:0000313" key="2">
    <source>
        <dbReference type="Proteomes" id="UP000502608"/>
    </source>
</evidence>